<proteinExistence type="inferred from homology"/>
<dbReference type="Proteomes" id="UP000198923">
    <property type="component" value="Unassembled WGS sequence"/>
</dbReference>
<reference evidence="5 6" key="1">
    <citation type="submission" date="2016-10" db="EMBL/GenBank/DDBJ databases">
        <authorList>
            <person name="de Groot N.N."/>
        </authorList>
    </citation>
    <scope>NUCLEOTIDE SEQUENCE [LARGE SCALE GENOMIC DNA]</scope>
    <source>
        <strain evidence="5 6">CPCC 201354</strain>
    </source>
</reference>
<evidence type="ECO:0000313" key="5">
    <source>
        <dbReference type="EMBL" id="SDG91563.1"/>
    </source>
</evidence>
<organism evidence="5 6">
    <name type="scientific">Sinosporangium album</name>
    <dbReference type="NCBI Taxonomy" id="504805"/>
    <lineage>
        <taxon>Bacteria</taxon>
        <taxon>Bacillati</taxon>
        <taxon>Actinomycetota</taxon>
        <taxon>Actinomycetes</taxon>
        <taxon>Streptosporangiales</taxon>
        <taxon>Streptosporangiaceae</taxon>
        <taxon>Sinosporangium</taxon>
    </lineage>
</organism>
<evidence type="ECO:0000259" key="4">
    <source>
        <dbReference type="Pfam" id="PF14805"/>
    </source>
</evidence>
<dbReference type="Pfam" id="PF14602">
    <property type="entry name" value="Hexapep_2"/>
    <property type="match status" value="1"/>
</dbReference>
<dbReference type="InterPro" id="IPR011004">
    <property type="entry name" value="Trimer_LpxA-like_sf"/>
</dbReference>
<dbReference type="InterPro" id="IPR037133">
    <property type="entry name" value="THP_succinylTrfase_N_sf"/>
</dbReference>
<keyword evidence="2 5" id="KW-0808">Transferase</keyword>
<dbReference type="InterPro" id="IPR001451">
    <property type="entry name" value="Hexapep"/>
</dbReference>
<dbReference type="InterPro" id="IPR018357">
    <property type="entry name" value="Hexapep_transf_CS"/>
</dbReference>
<dbReference type="EMBL" id="FNCN01000009">
    <property type="protein sequence ID" value="SDG91563.1"/>
    <property type="molecule type" value="Genomic_DNA"/>
</dbReference>
<protein>
    <submittedName>
        <fullName evidence="5">2,3,4,5-tetrahydropyridine-2-carboxylate N-succinyltransferase</fullName>
    </submittedName>
</protein>
<dbReference type="AlphaFoldDB" id="A0A1G7Y5D0"/>
<dbReference type="Gene3D" id="2.160.10.10">
    <property type="entry name" value="Hexapeptide repeat proteins"/>
    <property type="match status" value="1"/>
</dbReference>
<name>A0A1G7Y5D0_9ACTN</name>
<feature type="domain" description="Tetrahydrodipicolinate-N-succinyltransferase chain A" evidence="4">
    <location>
        <begin position="24"/>
        <end position="89"/>
    </location>
</feature>
<comment type="similarity">
    <text evidence="1">Belongs to the transferase hexapeptide repeat family.</text>
</comment>
<dbReference type="Gene3D" id="1.10.166.10">
    <property type="entry name" value="Tetrahydrodipicolinate-N-succinyltransferase, N-terminal domain"/>
    <property type="match status" value="1"/>
</dbReference>
<dbReference type="SUPFAM" id="SSF51161">
    <property type="entry name" value="Trimeric LpxA-like enzymes"/>
    <property type="match status" value="1"/>
</dbReference>
<dbReference type="GO" id="GO:0016740">
    <property type="term" value="F:transferase activity"/>
    <property type="evidence" value="ECO:0007669"/>
    <property type="project" value="UniProtKB-KW"/>
</dbReference>
<evidence type="ECO:0000313" key="6">
    <source>
        <dbReference type="Proteomes" id="UP000198923"/>
    </source>
</evidence>
<evidence type="ECO:0000256" key="3">
    <source>
        <dbReference type="ARBA" id="ARBA00022737"/>
    </source>
</evidence>
<gene>
    <name evidence="5" type="ORF">SAMN05421505_109102</name>
</gene>
<evidence type="ECO:0000256" key="1">
    <source>
        <dbReference type="ARBA" id="ARBA00007274"/>
    </source>
</evidence>
<dbReference type="NCBIfam" id="NF008808">
    <property type="entry name" value="PRK11830.1"/>
    <property type="match status" value="1"/>
</dbReference>
<dbReference type="InterPro" id="IPR023180">
    <property type="entry name" value="THP_succinylTrfase_dom1"/>
</dbReference>
<dbReference type="PROSITE" id="PS00101">
    <property type="entry name" value="HEXAPEP_TRANSFERASES"/>
    <property type="match status" value="1"/>
</dbReference>
<keyword evidence="3" id="KW-0677">Repeat</keyword>
<sequence>MRGMEITSVRLSSLAMSQSYSSPLPAVIDELWERRAELSPGDTEARGAVVGAVDLLDTGKARVAFVDETTGEVVVDERAKRAILLSFRVLGMARSQVGDFQHHDRIPLKTTLEGVRVVPGAITRWGSYLAPGVVLMPSFTNIGAYVDSGTMVDTWATVGSCAQIGKNVHLSGGVGIGGVLEPPNAVPVVVEDDAFIGSRCMVVDGARVRRGAKLGAGVVLTATTRVYDVQTGEELPRGEAPAWSVCVEGTKVKSFPGGDFGMRCMLVLKRLEEGEQHDKLKLNEILREHGANA</sequence>
<accession>A0A1G7Y5D0</accession>
<evidence type="ECO:0000256" key="2">
    <source>
        <dbReference type="ARBA" id="ARBA00022679"/>
    </source>
</evidence>
<dbReference type="Pfam" id="PF14805">
    <property type="entry name" value="THDPS_N_2"/>
    <property type="match status" value="1"/>
</dbReference>
<dbReference type="CDD" id="cd03350">
    <property type="entry name" value="LbH_THP_succinylT"/>
    <property type="match status" value="1"/>
</dbReference>
<dbReference type="STRING" id="504805.SAMN05421505_109102"/>
<keyword evidence="6" id="KW-1185">Reference proteome</keyword>